<evidence type="ECO:0000259" key="2">
    <source>
        <dbReference type="PROSITE" id="PS51820"/>
    </source>
</evidence>
<feature type="domain" description="PA14" evidence="2">
    <location>
        <begin position="684"/>
        <end position="825"/>
    </location>
</feature>
<dbReference type="InterPro" id="IPR011658">
    <property type="entry name" value="PA14_dom"/>
</dbReference>
<keyword evidence="1" id="KW-0175">Coiled coil</keyword>
<dbReference type="SMART" id="SM00758">
    <property type="entry name" value="PA14"/>
    <property type="match status" value="1"/>
</dbReference>
<evidence type="ECO:0000256" key="1">
    <source>
        <dbReference type="SAM" id="Coils"/>
    </source>
</evidence>
<feature type="coiled-coil region" evidence="1">
    <location>
        <begin position="2388"/>
        <end position="2415"/>
    </location>
</feature>
<reference evidence="4" key="1">
    <citation type="journal article" date="2019" name="Int. J. Syst. Evol. Microbiol.">
        <title>The Global Catalogue of Microorganisms (GCM) 10K type strain sequencing project: providing services to taxonomists for standard genome sequencing and annotation.</title>
        <authorList>
            <consortium name="The Broad Institute Genomics Platform"/>
            <consortium name="The Broad Institute Genome Sequencing Center for Infectious Disease"/>
            <person name="Wu L."/>
            <person name="Ma J."/>
        </authorList>
    </citation>
    <scope>NUCLEOTIDE SEQUENCE [LARGE SCALE GENOMIC DNA]</scope>
    <source>
        <strain evidence="4">CGMCC 4.1641</strain>
    </source>
</reference>
<dbReference type="Pfam" id="PF18413">
    <property type="entry name" value="Neuraminidase"/>
    <property type="match status" value="1"/>
</dbReference>
<dbReference type="SUPFAM" id="SSF56988">
    <property type="entry name" value="Anthrax protective antigen"/>
    <property type="match status" value="1"/>
</dbReference>
<sequence>MLNEQHTVIGAALMGETAVQGALVEVYSVGLRDETRIGEAMTDECGRFRVAYDVAAFRRTGRKTIDLRVKASHREMEVEPFVSSVIYRARGSESITIHFVPLKPQGTEWERVESALEELLNGEEPTGLTEEEAVYASGASGIPIERVLNWRAAHVLSRGDNGEVAAQAYYGLLRQGLPVEGESLAAIDPAELEAAFVKAETLGQISPQVKGEREANLRQLQEIGRRKTRQENGIAASARLPLPAEAVPDSLNESLARLIGRQPLPPMEEAETNVRAEKRAAISSESAAASPKDIPQPQEEWLRRERNLFPELDMDSALEEARRSGRFHNPLRERLARFFEQSPDFDLGSTVVDEYVGNGAGSLHKSEAEQETAALVSRLKAWQRAYQISPRPERMQELLANGLESALDVVSLGEQAFVKLLGPSLGGDDEAKAVYAQADQVHATTVQLYVSAYQSMHDITPAALGGSALNEQLRKALPDWAALFGRLELCDCAECKSVYSAAAYYVDLLQLLNPKTLLPGMTERPLDALRRHRRDLEHLKLTCENTNTLVPYIDLVNEALESYIVHGYPIANNTDAGSAAEDLSVNREYSDSFPESITNAAATAVKHAVFPLSLPFDRALHSTGAYLERLGTDLHELKSAFPDGHPAYALAGDYLGLSSMERNIWMGRLERQLWEFYGYSSATVSTNGLWGEYYSNQDLSGAPVLTRIDGPITQTWHHEPPAPTVPKKFSVRWTGAIVPKRSGAMKLHFDGMSGGYRLWFNGALLFDRWNVVNPEVGVTQPIPMQAGQSYSLRIEYRCGGGSGEWTHLAWTPAEGNTIEAIPAEELRTLQPWHQHLSNVAEFLKRAEISYDELLELLGSKYLNANPAVPNVWIMAQSDPGELEYSWLQNVSFDNYAPLRDIHRFLRLRRKLGWSVRELDKALSALGRERESFLVELADMKRLHRALGQSRTTEAELYSLWSTLDTDGDDSLYARLFQNKALSNPPDADFALLSGGKEIRGHALPLQAKKSQLLAVLRWKENDLQAVLEATGLAGPNTKLTLANLSVLHRYALLGRLLSLAIPELIALLRMTDTPAFRSPADTLAVVALNKELLEAGSRIGELSYLLGDRELQNQLMAPTDLAVGQLMSALADGYRRIRESAAGGQEAEAALVRVFAIQSLAGALGLSDEAVSGLLERLLRCSDANNPGAPMIRDFLTLDPVSLPISYRKLHKAAHLIKSLELEPEELQYFHDNSVHFGGLDFNALPAGEQPSAAELRALFGQWRLLAQYKQLKGLLRPGAPGWLKLFAEAGKPEASPEKLIGLLSELTGWDSTELAVIVGESGWKLTPASFVNPSRIPSLRNVLQLSERIGIPAAKWLGWTKELPDAAMAREVKNAAKSRFDEQAWRQIAAVAEDGLREKWRDALVDYVLQMQPIKANGIGNGNQLFEYFLIDVEMNAAMKTSRIKQAISSVQLFVQRCLLNLEPGISPGSINTDMWEWMKSYRVWEANRKIFLYPENWLEPELRDDKTPFFEQLEQDLLQCEVNDGNLAQAFGRYLTQLDEVSRLDIRALHREGQDMHVFARTYSVPHAYYHRIRSKEGWTPWSKIDADIQGDHLVPYSFNSSLYLFWSQFEKSAEQKDNRPTGSQPGASQERMSVKLAWSEFRDSRWSGKRVSAESLFLQMLTPTDTLEQARKLYHIHVQRLSTGEDLAIEIRYKPEPQGNDGFQTWIYGRLIYNASRKSTKVLNRSSAERAIVVAPDNMERTDTMFQAEQDALLAIPYGRDTRRFGPKIKLMEQTKGTTRFVVPSERRDFSFYQDERTLAYVHQDYYRTYYAEEPEGAATKTMQYEMLFHPLVRDFIRLYNARGVKGLLSLDAQRLTNELGYPRIFHQTYSPTSNLWGSPEENVDFRVMSAYGIYNWEMFLHIPLLLADRLCKERRFEEALKWYHYVFNPTIDSSEPAPAKYWRFLPFFQNTEENRIWRLLTALADPSGDPDVKKELQEEIAAWRVHPFEPHRIARMRIASYQKSVVMKYIDTLVAWGDDLFARDTIESINEATQLYVTAANLLGARPQRIPEMTKAADQSYAQLRQVGLDDFSNALVTVQNRFPSVKVQPSIGPNGAPLGAGVGRSLYFGIPKNDKLLAYWDKVEDRLRKIRNGLNLEGVSRRLALFEAPIDPAAAVSAVRGGAGAGSVLADTLQPLGSYRFAAVLPKALELCGEVRALGSALLSALEKKDAEELGSLRARHESSLYRLIRQVRSSQIEEAINAIEGLQKSRAAVEHRRKHYAGLLAGGFNTFENLQLLGMGASALLQGVAGGSELLSSAGHALPDATLGAAGISSPLAAAQYGGSNAGRSANSFGQAMKTLASIVDTGAAMSGIVGGYKRREAEWKLQEELASRELAQIDTSIAGAELRKGTAEREMAGLELQLAQADETEQYLRGKFTNRELYQWMGAQLSTLYFQTYQLAYNIAKRAEMAYRFERGTVNSGFIQFGYWEGLRKGLLAGERLHLDLKRLETAYYEQNSRDYEITKSISLAQLDPIALIALKHTGTCSIALPEELFDMDYPGQYMRRIKTVSVSVPCVTGPYTGVQGRLTLLSSRIRASASAAAPYKRQPDDARFLHDFSAVQSIAFSHAQNDSGLFELSFRDERYLPFEGAGAISDWKLELPRETNAFDLDTISDIVIRISYTAREGGDALRSAAFKSAVLEAAETQGTTASPALALPGQPNLRRLFSLRHEYSSQWHQFLSPPGSAAGQSLSLMLEAARFPYRYRGRVLTINRVKAYLKLKEGTAYPGQGSPLELKLTPPGGGDGVAAELVSNAAILHGMPFADFELSSEGKGYGEWLLSAEEAAIAALPDALKTTINGRTRLNADRIEDILVLCEYGIV</sequence>
<evidence type="ECO:0000313" key="4">
    <source>
        <dbReference type="Proteomes" id="UP001595755"/>
    </source>
</evidence>
<dbReference type="RefSeq" id="WP_204605297.1">
    <property type="nucleotide sequence ID" value="NZ_JBHSED010000021.1"/>
</dbReference>
<dbReference type="InterPro" id="IPR046839">
    <property type="entry name" value="ABC_toxin_N"/>
</dbReference>
<dbReference type="PROSITE" id="PS51820">
    <property type="entry name" value="PA14"/>
    <property type="match status" value="1"/>
</dbReference>
<evidence type="ECO:0000313" key="3">
    <source>
        <dbReference type="EMBL" id="MFC4304278.1"/>
    </source>
</evidence>
<organism evidence="3 4">
    <name type="scientific">Cohnella boryungensis</name>
    <dbReference type="NCBI Taxonomy" id="768479"/>
    <lineage>
        <taxon>Bacteria</taxon>
        <taxon>Bacillati</taxon>
        <taxon>Bacillota</taxon>
        <taxon>Bacilli</taxon>
        <taxon>Bacillales</taxon>
        <taxon>Paenibacillaceae</taxon>
        <taxon>Cohnella</taxon>
    </lineage>
</organism>
<comment type="caution">
    <text evidence="3">The sequence shown here is derived from an EMBL/GenBank/DDBJ whole genome shotgun (WGS) entry which is preliminary data.</text>
</comment>
<keyword evidence="4" id="KW-1185">Reference proteome</keyword>
<gene>
    <name evidence="3" type="ORF">ACFO1S_12640</name>
</gene>
<accession>A0ABV8SBL3</accession>
<dbReference type="InterPro" id="IPR041079">
    <property type="entry name" value="Neuraminidase-like"/>
</dbReference>
<dbReference type="Pfam" id="PF07691">
    <property type="entry name" value="PA14"/>
    <property type="match status" value="1"/>
</dbReference>
<dbReference type="InterPro" id="IPR037524">
    <property type="entry name" value="PA14/GLEYA"/>
</dbReference>
<dbReference type="Pfam" id="PF20220">
    <property type="entry name" value="ABC_toxin_N"/>
    <property type="match status" value="1"/>
</dbReference>
<dbReference type="Gene3D" id="3.90.182.10">
    <property type="entry name" value="Toxin - Anthrax Protective Antigen,domain 1"/>
    <property type="match status" value="1"/>
</dbReference>
<dbReference type="Pfam" id="PF18276">
    <property type="entry name" value="TcA_TcB_BD"/>
    <property type="match status" value="1"/>
</dbReference>
<dbReference type="Proteomes" id="UP001595755">
    <property type="component" value="Unassembled WGS sequence"/>
</dbReference>
<protein>
    <submittedName>
        <fullName evidence="3">Neuraminidase-like domain-containing protein</fullName>
    </submittedName>
</protein>
<name>A0ABV8SBL3_9BACL</name>
<dbReference type="EMBL" id="JBHSED010000021">
    <property type="protein sequence ID" value="MFC4304278.1"/>
    <property type="molecule type" value="Genomic_DNA"/>
</dbReference>
<proteinExistence type="predicted"/>
<dbReference type="InterPro" id="IPR040840">
    <property type="entry name" value="TcA_TcB_BD"/>
</dbReference>